<dbReference type="InterPro" id="IPR036291">
    <property type="entry name" value="NAD(P)-bd_dom_sf"/>
</dbReference>
<dbReference type="InterPro" id="IPR020631">
    <property type="entry name" value="THF_DH/CycHdrlase_NAD-bd_dom"/>
</dbReference>
<dbReference type="GO" id="GO:0009086">
    <property type="term" value="P:methionine biosynthetic process"/>
    <property type="evidence" value="ECO:0007669"/>
    <property type="project" value="UniProtKB-KW"/>
</dbReference>
<evidence type="ECO:0000256" key="1">
    <source>
        <dbReference type="ARBA" id="ARBA00004777"/>
    </source>
</evidence>
<evidence type="ECO:0000256" key="7">
    <source>
        <dbReference type="ARBA" id="ARBA00023167"/>
    </source>
</evidence>
<keyword evidence="8 9" id="KW-0511">Multifunctional enzyme</keyword>
<dbReference type="PRINTS" id="PR00085">
    <property type="entry name" value="THFDHDRGNASE"/>
</dbReference>
<comment type="function">
    <text evidence="9">Catalyzes the oxidation of 5,10-methylenetetrahydrofolate to 5,10-methenyltetrahydrofolate and then the hydrolysis of 5,10-methenyltetrahydrofolate to 10-formyltetrahydrofolate.</text>
</comment>
<protein>
    <recommendedName>
        <fullName evidence="9">Bifunctional protein FolD</fullName>
    </recommendedName>
    <domain>
        <recommendedName>
            <fullName evidence="9">Methylenetetrahydrofolate dehydrogenase</fullName>
            <ecNumber evidence="9">1.5.1.5</ecNumber>
        </recommendedName>
    </domain>
    <domain>
        <recommendedName>
            <fullName evidence="9">Methenyltetrahydrofolate cyclohydrolase</fullName>
            <ecNumber evidence="9">3.5.4.9</ecNumber>
        </recommendedName>
    </domain>
</protein>
<evidence type="ECO:0000313" key="13">
    <source>
        <dbReference type="Proteomes" id="UP000177171"/>
    </source>
</evidence>
<dbReference type="SUPFAM" id="SSF53223">
    <property type="entry name" value="Aminoacid dehydrogenase-like, N-terminal domain"/>
    <property type="match status" value="1"/>
</dbReference>
<comment type="catalytic activity">
    <reaction evidence="9">
        <text>(6R)-5,10-methenyltetrahydrofolate + H2O = (6R)-10-formyltetrahydrofolate + H(+)</text>
        <dbReference type="Rhea" id="RHEA:23700"/>
        <dbReference type="ChEBI" id="CHEBI:15377"/>
        <dbReference type="ChEBI" id="CHEBI:15378"/>
        <dbReference type="ChEBI" id="CHEBI:57455"/>
        <dbReference type="ChEBI" id="CHEBI:195366"/>
        <dbReference type="EC" id="3.5.4.9"/>
    </reaction>
</comment>
<evidence type="ECO:0000313" key="12">
    <source>
        <dbReference type="EMBL" id="OHA13432.1"/>
    </source>
</evidence>
<accession>A0A1G2LRD1</accession>
<dbReference type="CDD" id="cd01080">
    <property type="entry name" value="NAD_bind_m-THF_DH_Cyclohyd"/>
    <property type="match status" value="1"/>
</dbReference>
<dbReference type="AlphaFoldDB" id="A0A1G2LRD1"/>
<dbReference type="UniPathway" id="UPA00193"/>
<dbReference type="EC" id="1.5.1.5" evidence="9"/>
<reference evidence="12 13" key="1">
    <citation type="journal article" date="2016" name="Nat. Commun.">
        <title>Thousands of microbial genomes shed light on interconnected biogeochemical processes in an aquifer system.</title>
        <authorList>
            <person name="Anantharaman K."/>
            <person name="Brown C.T."/>
            <person name="Hug L.A."/>
            <person name="Sharon I."/>
            <person name="Castelle C.J."/>
            <person name="Probst A.J."/>
            <person name="Thomas B.C."/>
            <person name="Singh A."/>
            <person name="Wilkins M.J."/>
            <person name="Karaoz U."/>
            <person name="Brodie E.L."/>
            <person name="Williams K.H."/>
            <person name="Hubbard S.S."/>
            <person name="Banfield J.F."/>
        </authorList>
    </citation>
    <scope>NUCLEOTIDE SEQUENCE [LARGE SCALE GENOMIC DNA]</scope>
</reference>
<comment type="pathway">
    <text evidence="1 9">One-carbon metabolism; tetrahydrofolate interconversion.</text>
</comment>
<dbReference type="EC" id="3.5.4.9" evidence="9"/>
<evidence type="ECO:0000256" key="5">
    <source>
        <dbReference type="ARBA" id="ARBA00022857"/>
    </source>
</evidence>
<dbReference type="EMBL" id="MHQY01000028">
    <property type="protein sequence ID" value="OHA13432.1"/>
    <property type="molecule type" value="Genomic_DNA"/>
</dbReference>
<evidence type="ECO:0000256" key="9">
    <source>
        <dbReference type="HAMAP-Rule" id="MF_01576"/>
    </source>
</evidence>
<comment type="catalytic activity">
    <reaction evidence="9">
        <text>(6R)-5,10-methylene-5,6,7,8-tetrahydrofolate + NADP(+) = (6R)-5,10-methenyltetrahydrofolate + NADPH</text>
        <dbReference type="Rhea" id="RHEA:22812"/>
        <dbReference type="ChEBI" id="CHEBI:15636"/>
        <dbReference type="ChEBI" id="CHEBI:57455"/>
        <dbReference type="ChEBI" id="CHEBI:57783"/>
        <dbReference type="ChEBI" id="CHEBI:58349"/>
        <dbReference type="EC" id="1.5.1.5"/>
    </reaction>
</comment>
<dbReference type="Proteomes" id="UP000177171">
    <property type="component" value="Unassembled WGS sequence"/>
</dbReference>
<evidence type="ECO:0000256" key="4">
    <source>
        <dbReference type="ARBA" id="ARBA00022801"/>
    </source>
</evidence>
<comment type="caution">
    <text evidence="9">Lacks conserved residue(s) required for the propagation of feature annotation.</text>
</comment>
<keyword evidence="5 9" id="KW-0521">NADP</keyword>
<dbReference type="InterPro" id="IPR000672">
    <property type="entry name" value="THF_DH/CycHdrlase"/>
</dbReference>
<keyword evidence="7 9" id="KW-0486">Methionine biosynthesis</keyword>
<comment type="caution">
    <text evidence="12">The sequence shown here is derived from an EMBL/GenBank/DDBJ whole genome shotgun (WGS) entry which is preliminary data.</text>
</comment>
<keyword evidence="4 9" id="KW-0378">Hydrolase</keyword>
<feature type="binding site" evidence="9">
    <location>
        <begin position="160"/>
        <end position="162"/>
    </location>
    <ligand>
        <name>NADP(+)</name>
        <dbReference type="ChEBI" id="CHEBI:58349"/>
    </ligand>
</feature>
<dbReference type="GO" id="GO:0005829">
    <property type="term" value="C:cytosol"/>
    <property type="evidence" value="ECO:0007669"/>
    <property type="project" value="TreeGrafter"/>
</dbReference>
<evidence type="ECO:0000256" key="2">
    <source>
        <dbReference type="ARBA" id="ARBA00022563"/>
    </source>
</evidence>
<keyword evidence="9" id="KW-0368">Histidine biosynthesis</keyword>
<sequence>MISLDGKKLSQKILAELKQEIADMAKKLRLAVVVIGQNPVTQKFIQQKQKAAQFIGVDFRIFPFEETVATDELRKRIAQIVHEKKNTGVIIQLPLPEHLSVQYILNSVTPEKDVDMLSARSIGNLVAGKSEILPPVAGAIKAFFEEYGINYKSKYITVIGAGKLVGLPVSLWLLNEKTTFSVLRSTTPNISEFTKKADIIISGVGKPKLITGDMIKEGAVVIDAGTSESEGPSTGLGTSKIVGDTDFESCAEKASYITPVPGGVGPVTVAILFRNLLTLAKAQKK</sequence>
<keyword evidence="6 9" id="KW-0560">Oxidoreductase</keyword>
<evidence type="ECO:0000259" key="11">
    <source>
        <dbReference type="Pfam" id="PF02882"/>
    </source>
</evidence>
<evidence type="ECO:0000259" key="10">
    <source>
        <dbReference type="Pfam" id="PF00763"/>
    </source>
</evidence>
<feature type="domain" description="Tetrahydrofolate dehydrogenase/cyclohydrolase NAD(P)-binding" evidence="11">
    <location>
        <begin position="137"/>
        <end position="283"/>
    </location>
</feature>
<comment type="similarity">
    <text evidence="9">Belongs to the tetrahydrofolate dehydrogenase/cyclohydrolase family.</text>
</comment>
<keyword evidence="3 9" id="KW-0658">Purine biosynthesis</keyword>
<comment type="subunit">
    <text evidence="9">Homodimer.</text>
</comment>
<feature type="binding site" evidence="9">
    <location>
        <position position="226"/>
    </location>
    <ligand>
        <name>NADP(+)</name>
        <dbReference type="ChEBI" id="CHEBI:58349"/>
    </ligand>
</feature>
<evidence type="ECO:0000256" key="3">
    <source>
        <dbReference type="ARBA" id="ARBA00022755"/>
    </source>
</evidence>
<name>A0A1G2LRD1_9BACT</name>
<dbReference type="GO" id="GO:0004477">
    <property type="term" value="F:methenyltetrahydrofolate cyclohydrolase activity"/>
    <property type="evidence" value="ECO:0007669"/>
    <property type="project" value="UniProtKB-UniRule"/>
</dbReference>
<proteinExistence type="inferred from homology"/>
<dbReference type="SUPFAM" id="SSF51735">
    <property type="entry name" value="NAD(P)-binding Rossmann-fold domains"/>
    <property type="match status" value="1"/>
</dbReference>
<feature type="domain" description="Tetrahydrofolate dehydrogenase/cyclohydrolase catalytic" evidence="10">
    <location>
        <begin position="4"/>
        <end position="115"/>
    </location>
</feature>
<dbReference type="GO" id="GO:0000105">
    <property type="term" value="P:L-histidine biosynthetic process"/>
    <property type="evidence" value="ECO:0007669"/>
    <property type="project" value="UniProtKB-KW"/>
</dbReference>
<organism evidence="12 13">
    <name type="scientific">Candidatus Sungbacteria bacterium RIFCSPLOWO2_12_FULL_41_11</name>
    <dbReference type="NCBI Taxonomy" id="1802286"/>
    <lineage>
        <taxon>Bacteria</taxon>
        <taxon>Candidatus Sungiibacteriota</taxon>
    </lineage>
</organism>
<dbReference type="GO" id="GO:0004488">
    <property type="term" value="F:methylenetetrahydrofolate dehydrogenase (NADP+) activity"/>
    <property type="evidence" value="ECO:0007669"/>
    <property type="project" value="UniProtKB-UniRule"/>
</dbReference>
<evidence type="ECO:0000256" key="6">
    <source>
        <dbReference type="ARBA" id="ARBA00023002"/>
    </source>
</evidence>
<dbReference type="PANTHER" id="PTHR48099:SF5">
    <property type="entry name" value="C-1-TETRAHYDROFOLATE SYNTHASE, CYTOPLASMIC"/>
    <property type="match status" value="1"/>
</dbReference>
<dbReference type="HAMAP" id="MF_01576">
    <property type="entry name" value="THF_DHG_CYH"/>
    <property type="match status" value="1"/>
</dbReference>
<dbReference type="GO" id="GO:0006164">
    <property type="term" value="P:purine nucleotide biosynthetic process"/>
    <property type="evidence" value="ECO:0007669"/>
    <property type="project" value="UniProtKB-KW"/>
</dbReference>
<dbReference type="InterPro" id="IPR020630">
    <property type="entry name" value="THF_DH/CycHdrlase_cat_dom"/>
</dbReference>
<evidence type="ECO:0000256" key="8">
    <source>
        <dbReference type="ARBA" id="ARBA00023268"/>
    </source>
</evidence>
<keyword evidence="2 9" id="KW-0554">One-carbon metabolism</keyword>
<dbReference type="GO" id="GO:0035999">
    <property type="term" value="P:tetrahydrofolate interconversion"/>
    <property type="evidence" value="ECO:0007669"/>
    <property type="project" value="UniProtKB-UniRule"/>
</dbReference>
<dbReference type="Pfam" id="PF02882">
    <property type="entry name" value="THF_DHG_CYH_C"/>
    <property type="match status" value="1"/>
</dbReference>
<keyword evidence="9" id="KW-0028">Amino-acid biosynthesis</keyword>
<dbReference type="Pfam" id="PF00763">
    <property type="entry name" value="THF_DHG_CYH"/>
    <property type="match status" value="1"/>
</dbReference>
<gene>
    <name evidence="9" type="primary">folD</name>
    <name evidence="12" type="ORF">A3G49_01115</name>
</gene>
<dbReference type="Gene3D" id="3.40.50.10860">
    <property type="entry name" value="Leucine Dehydrogenase, chain A, domain 1"/>
    <property type="match status" value="1"/>
</dbReference>
<dbReference type="PANTHER" id="PTHR48099">
    <property type="entry name" value="C-1-TETRAHYDROFOLATE SYNTHASE, CYTOPLASMIC-RELATED"/>
    <property type="match status" value="1"/>
</dbReference>
<dbReference type="InterPro" id="IPR046346">
    <property type="entry name" value="Aminoacid_DH-like_N_sf"/>
</dbReference>
<dbReference type="Gene3D" id="3.40.50.720">
    <property type="entry name" value="NAD(P)-binding Rossmann-like Domain"/>
    <property type="match status" value="1"/>
</dbReference>